<organism evidence="3 4">
    <name type="scientific">Prorocentrum cordatum</name>
    <dbReference type="NCBI Taxonomy" id="2364126"/>
    <lineage>
        <taxon>Eukaryota</taxon>
        <taxon>Sar</taxon>
        <taxon>Alveolata</taxon>
        <taxon>Dinophyceae</taxon>
        <taxon>Prorocentrales</taxon>
        <taxon>Prorocentraceae</taxon>
        <taxon>Prorocentrum</taxon>
    </lineage>
</organism>
<comment type="caution">
    <text evidence="3">The sequence shown here is derived from an EMBL/GenBank/DDBJ whole genome shotgun (WGS) entry which is preliminary data.</text>
</comment>
<proteinExistence type="predicted"/>
<evidence type="ECO:0000313" key="4">
    <source>
        <dbReference type="Proteomes" id="UP001189429"/>
    </source>
</evidence>
<dbReference type="EMBL" id="CAUYUJ010007792">
    <property type="protein sequence ID" value="CAK0822002.1"/>
    <property type="molecule type" value="Genomic_DNA"/>
</dbReference>
<reference evidence="3" key="1">
    <citation type="submission" date="2023-10" db="EMBL/GenBank/DDBJ databases">
        <authorList>
            <person name="Chen Y."/>
            <person name="Shah S."/>
            <person name="Dougan E. K."/>
            <person name="Thang M."/>
            <person name="Chan C."/>
        </authorList>
    </citation>
    <scope>NUCLEOTIDE SEQUENCE [LARGE SCALE GENOMIC DNA]</scope>
</reference>
<gene>
    <name evidence="3" type="ORF">PCOR1329_LOCUS23128</name>
</gene>
<sequence length="188" mass="19521">MPFLGVRLPSGFARRGAVREGGSPALHRRRAWGGGSEKGRAFPGGSEVPQPLRSGPSLQQAGGLLRSPAAFWEGFPLLTPPPCSPPTLEESGAECDEEASERGTRAPARAGGAGAGGPGPRREPRPEAPAAAGRVASPPPRLPLESAAAAPELLVQVAAQLTELQREVARLRERNGVLEAENARLLRG</sequence>
<evidence type="ECO:0000256" key="2">
    <source>
        <dbReference type="SAM" id="MobiDB-lite"/>
    </source>
</evidence>
<feature type="region of interest" description="Disordered" evidence="2">
    <location>
        <begin position="16"/>
        <end position="62"/>
    </location>
</feature>
<feature type="coiled-coil region" evidence="1">
    <location>
        <begin position="154"/>
        <end position="181"/>
    </location>
</feature>
<name>A0ABN9RS02_9DINO</name>
<keyword evidence="4" id="KW-1185">Reference proteome</keyword>
<evidence type="ECO:0000256" key="1">
    <source>
        <dbReference type="SAM" id="Coils"/>
    </source>
</evidence>
<dbReference type="Proteomes" id="UP001189429">
    <property type="component" value="Unassembled WGS sequence"/>
</dbReference>
<protein>
    <submittedName>
        <fullName evidence="3">Uncharacterized protein</fullName>
    </submittedName>
</protein>
<evidence type="ECO:0000313" key="3">
    <source>
        <dbReference type="EMBL" id="CAK0822002.1"/>
    </source>
</evidence>
<keyword evidence="1" id="KW-0175">Coiled coil</keyword>
<accession>A0ABN9RS02</accession>
<feature type="region of interest" description="Disordered" evidence="2">
    <location>
        <begin position="78"/>
        <end position="144"/>
    </location>
</feature>